<dbReference type="Pfam" id="PF00281">
    <property type="entry name" value="Ribosomal_L5"/>
    <property type="match status" value="1"/>
</dbReference>
<organism evidence="8 9">
    <name type="scientific">Gossypium anomalum</name>
    <dbReference type="NCBI Taxonomy" id="47600"/>
    <lineage>
        <taxon>Eukaryota</taxon>
        <taxon>Viridiplantae</taxon>
        <taxon>Streptophyta</taxon>
        <taxon>Embryophyta</taxon>
        <taxon>Tracheophyta</taxon>
        <taxon>Spermatophyta</taxon>
        <taxon>Magnoliopsida</taxon>
        <taxon>eudicotyledons</taxon>
        <taxon>Gunneridae</taxon>
        <taxon>Pentapetalae</taxon>
        <taxon>rosids</taxon>
        <taxon>malvids</taxon>
        <taxon>Malvales</taxon>
        <taxon>Malvaceae</taxon>
        <taxon>Malvoideae</taxon>
        <taxon>Gossypium</taxon>
    </lineage>
</organism>
<dbReference type="NCBIfam" id="NF000585">
    <property type="entry name" value="PRK00010.1"/>
    <property type="match status" value="1"/>
</dbReference>
<dbReference type="InterPro" id="IPR031310">
    <property type="entry name" value="Ribosomal_uL5_N"/>
</dbReference>
<gene>
    <name evidence="8" type="ORF">CXB51_016864</name>
</gene>
<evidence type="ECO:0000256" key="4">
    <source>
        <dbReference type="ARBA" id="ARBA00035210"/>
    </source>
</evidence>
<evidence type="ECO:0000256" key="3">
    <source>
        <dbReference type="ARBA" id="ARBA00023274"/>
    </source>
</evidence>
<dbReference type="SUPFAM" id="SSF55282">
    <property type="entry name" value="RL5-like"/>
    <property type="match status" value="1"/>
</dbReference>
<evidence type="ECO:0000256" key="1">
    <source>
        <dbReference type="ARBA" id="ARBA00008553"/>
    </source>
</evidence>
<proteinExistence type="inferred from homology"/>
<feature type="domain" description="Large ribosomal subunit protein uL5 C-terminal" evidence="7">
    <location>
        <begin position="144"/>
        <end position="237"/>
    </location>
</feature>
<accession>A0A8J5YRT1</accession>
<dbReference type="FunFam" id="3.30.1440.10:FF:000001">
    <property type="entry name" value="50S ribosomal protein L5"/>
    <property type="match status" value="1"/>
</dbReference>
<dbReference type="InterPro" id="IPR018790">
    <property type="entry name" value="DUF2358"/>
</dbReference>
<dbReference type="Pfam" id="PF00673">
    <property type="entry name" value="Ribosomal_L5_C"/>
    <property type="match status" value="1"/>
</dbReference>
<dbReference type="Gene3D" id="3.30.1440.10">
    <property type="match status" value="1"/>
</dbReference>
<dbReference type="OrthoDB" id="348976at2759"/>
<comment type="caution">
    <text evidence="8">The sequence shown here is derived from an EMBL/GenBank/DDBJ whole genome shotgun (WGS) entry which is preliminary data.</text>
</comment>
<sequence length="536" mass="59535">MAFPSLLQSTSSSFHGPSPFLAPPFSARLPYANPRNGYAGVISVRATGEIVLVDKSEAEKPYRLKTTYLDKIIPLLKEEFKYTNIHQVPKLEKIVVNCGIGDAAQNAKGLEAAMNEMALITGQRPVKTRARNSIATFKIREGQPLGIAVTLRGNVMYSFLDRLINLGLPRTRDFQGLNPNSFDGHGNYSVGIREQSVFPEIRFDALGKPRGMDVCITTTAKSDKEGQKLLALMGMPFREGGGGGGPAAQQRKKKLRAHHFDKKGGKGAKAKKIWKPRAQALDPLLAVSPILNSEMAVIPSFASTVPHVKSQHQCILLRQNYGRNVYTIRCNGENSKSNLPTTTQESAPENVLLKVAWYGSELLGIAASYLRSPSKVEEAAQKDLKLGLDGSGAIDRTAVVQTIKDDFERSYFVTGQLTLDAYEEDCEFADPAGSFKGLRRFKRNCTNFGSLIEKSNMKLMKWEDLEGKGVGHWRFSCVMSFPWRPILSATGYTEYFFDARSGKICRHVEHWNVPKMALLKQLLKPTRGFWLKRKNS</sequence>
<keyword evidence="2" id="KW-0689">Ribosomal protein</keyword>
<dbReference type="PANTHER" id="PTHR34123">
    <property type="entry name" value="OS04G0578200 PROTEIN"/>
    <property type="match status" value="1"/>
</dbReference>
<dbReference type="GO" id="GO:0005840">
    <property type="term" value="C:ribosome"/>
    <property type="evidence" value="ECO:0007669"/>
    <property type="project" value="UniProtKB-KW"/>
</dbReference>
<protein>
    <recommendedName>
        <fullName evidence="4">Large ribosomal subunit protein uL5c</fullName>
    </recommendedName>
    <alternativeName>
        <fullName evidence="5">50S ribosomal protein L5, chloroplastic</fullName>
    </alternativeName>
</protein>
<dbReference type="SUPFAM" id="SSF54427">
    <property type="entry name" value="NTF2-like"/>
    <property type="match status" value="1"/>
</dbReference>
<dbReference type="InterPro" id="IPR022803">
    <property type="entry name" value="Ribosomal_uL5_dom_sf"/>
</dbReference>
<dbReference type="InterPro" id="IPR032710">
    <property type="entry name" value="NTF2-like_dom_sf"/>
</dbReference>
<dbReference type="PANTHER" id="PTHR34123:SF1">
    <property type="entry name" value="OS04G0578200 PROTEIN"/>
    <property type="match status" value="1"/>
</dbReference>
<dbReference type="HAMAP" id="MF_01333_B">
    <property type="entry name" value="Ribosomal_uL5_B"/>
    <property type="match status" value="1"/>
</dbReference>
<reference evidence="8 9" key="1">
    <citation type="journal article" date="2021" name="bioRxiv">
        <title>The Gossypium anomalum genome as a resource for cotton improvement and evolutionary analysis of hybrid incompatibility.</title>
        <authorList>
            <person name="Grover C.E."/>
            <person name="Yuan D."/>
            <person name="Arick M.A."/>
            <person name="Miller E.R."/>
            <person name="Hu G."/>
            <person name="Peterson D.G."/>
            <person name="Wendel J.F."/>
            <person name="Udall J.A."/>
        </authorList>
    </citation>
    <scope>NUCLEOTIDE SEQUENCE [LARGE SCALE GENOMIC DNA]</scope>
    <source>
        <strain evidence="8">JFW-Udall</strain>
        <tissue evidence="8">Leaf</tissue>
    </source>
</reference>
<dbReference type="InterPro" id="IPR031309">
    <property type="entry name" value="Ribosomal_uL5_C"/>
</dbReference>
<evidence type="ECO:0000259" key="6">
    <source>
        <dbReference type="Pfam" id="PF00281"/>
    </source>
</evidence>
<name>A0A8J5YRT1_9ROSI</name>
<keyword evidence="9" id="KW-1185">Reference proteome</keyword>
<dbReference type="PROSITE" id="PS00358">
    <property type="entry name" value="RIBOSOMAL_L5"/>
    <property type="match status" value="1"/>
</dbReference>
<dbReference type="Pfam" id="PF10184">
    <property type="entry name" value="DUF2358"/>
    <property type="match status" value="1"/>
</dbReference>
<evidence type="ECO:0000259" key="7">
    <source>
        <dbReference type="Pfam" id="PF00673"/>
    </source>
</evidence>
<feature type="domain" description="Large ribosomal subunit protein uL5 N-terminal" evidence="6">
    <location>
        <begin position="84"/>
        <end position="140"/>
    </location>
</feature>
<dbReference type="InterPro" id="IPR020929">
    <property type="entry name" value="Ribosomal_uL5_CS"/>
</dbReference>
<evidence type="ECO:0000256" key="2">
    <source>
        <dbReference type="ARBA" id="ARBA00022980"/>
    </source>
</evidence>
<evidence type="ECO:0000313" key="8">
    <source>
        <dbReference type="EMBL" id="KAG8488923.1"/>
    </source>
</evidence>
<dbReference type="EMBL" id="JAHUZN010000007">
    <property type="protein sequence ID" value="KAG8488923.1"/>
    <property type="molecule type" value="Genomic_DNA"/>
</dbReference>
<dbReference type="Proteomes" id="UP000701853">
    <property type="component" value="Chromosome 7"/>
</dbReference>
<dbReference type="InterPro" id="IPR020930">
    <property type="entry name" value="Ribosomal_uL5_bac-type"/>
</dbReference>
<dbReference type="GO" id="GO:0003735">
    <property type="term" value="F:structural constituent of ribosome"/>
    <property type="evidence" value="ECO:0007669"/>
    <property type="project" value="InterPro"/>
</dbReference>
<evidence type="ECO:0000256" key="5">
    <source>
        <dbReference type="ARBA" id="ARBA00035391"/>
    </source>
</evidence>
<dbReference type="GO" id="GO:1990904">
    <property type="term" value="C:ribonucleoprotein complex"/>
    <property type="evidence" value="ECO:0007669"/>
    <property type="project" value="UniProtKB-KW"/>
</dbReference>
<keyword evidence="3" id="KW-0687">Ribonucleoprotein</keyword>
<dbReference type="AlphaFoldDB" id="A0A8J5YRT1"/>
<comment type="similarity">
    <text evidence="1">Belongs to the universal ribosomal protein uL5 family.</text>
</comment>
<dbReference type="GO" id="GO:0006412">
    <property type="term" value="P:translation"/>
    <property type="evidence" value="ECO:0007669"/>
    <property type="project" value="InterPro"/>
</dbReference>
<evidence type="ECO:0000313" key="9">
    <source>
        <dbReference type="Proteomes" id="UP000701853"/>
    </source>
</evidence>